<feature type="signal peptide" evidence="1">
    <location>
        <begin position="1"/>
        <end position="22"/>
    </location>
</feature>
<dbReference type="Proteomes" id="UP000004407">
    <property type="component" value="Unassembled WGS sequence"/>
</dbReference>
<accession>G6AUV0</accession>
<dbReference type="GeneID" id="78336250"/>
<keyword evidence="1" id="KW-0732">Signal</keyword>
<dbReference type="InterPro" id="IPR003343">
    <property type="entry name" value="Big_2"/>
</dbReference>
<feature type="chain" id="PRO_5003485503" evidence="1">
    <location>
        <begin position="23"/>
        <end position="855"/>
    </location>
</feature>
<feature type="domain" description="BIG2" evidence="2">
    <location>
        <begin position="199"/>
        <end position="282"/>
    </location>
</feature>
<evidence type="ECO:0000313" key="4">
    <source>
        <dbReference type="Proteomes" id="UP000004407"/>
    </source>
</evidence>
<name>G6AUV0_9BACT</name>
<dbReference type="eggNOG" id="COG5492">
    <property type="taxonomic scope" value="Bacteria"/>
</dbReference>
<dbReference type="AlphaFoldDB" id="G6AUV0"/>
<feature type="domain" description="BIG2" evidence="2">
    <location>
        <begin position="536"/>
        <end position="619"/>
    </location>
</feature>
<comment type="caution">
    <text evidence="3">The sequence shown here is derived from an EMBL/GenBank/DDBJ whole genome shotgun (WGS) entry which is preliminary data.</text>
</comment>
<dbReference type="HOGENOM" id="CLU_333956_0_0_10"/>
<feature type="domain" description="BIG2" evidence="2">
    <location>
        <begin position="639"/>
        <end position="707"/>
    </location>
</feature>
<feature type="domain" description="BIG2" evidence="2">
    <location>
        <begin position="721"/>
        <end position="799"/>
    </location>
</feature>
<dbReference type="Pfam" id="PF02368">
    <property type="entry name" value="Big_2"/>
    <property type="match status" value="2"/>
</dbReference>
<dbReference type="RefSeq" id="WP_007897305.1">
    <property type="nucleotide sequence ID" value="NZ_JH379370.1"/>
</dbReference>
<evidence type="ECO:0000313" key="3">
    <source>
        <dbReference type="EMBL" id="EHJ41804.1"/>
    </source>
</evidence>
<dbReference type="EMBL" id="AFZZ01000048">
    <property type="protein sequence ID" value="EHJ41804.1"/>
    <property type="molecule type" value="Genomic_DNA"/>
</dbReference>
<evidence type="ECO:0000256" key="1">
    <source>
        <dbReference type="SAM" id="SignalP"/>
    </source>
</evidence>
<reference evidence="3 4" key="1">
    <citation type="submission" date="2011-08" db="EMBL/GenBank/DDBJ databases">
        <authorList>
            <person name="Weinstock G."/>
            <person name="Sodergren E."/>
            <person name="Clifton S."/>
            <person name="Fulton L."/>
            <person name="Fulton B."/>
            <person name="Courtney L."/>
            <person name="Fronick C."/>
            <person name="Harrison M."/>
            <person name="Strong C."/>
            <person name="Farmer C."/>
            <person name="Delahaunty K."/>
            <person name="Markovic C."/>
            <person name="Hall O."/>
            <person name="Minx P."/>
            <person name="Tomlinson C."/>
            <person name="Mitreva M."/>
            <person name="Hou S."/>
            <person name="Chen J."/>
            <person name="Wollam A."/>
            <person name="Pepin K.H."/>
            <person name="Johnson M."/>
            <person name="Bhonagiri V."/>
            <person name="Zhang X."/>
            <person name="Suruliraj S."/>
            <person name="Warren W."/>
            <person name="Chinwalla A."/>
            <person name="Mardis E.R."/>
            <person name="Wilson R.K."/>
        </authorList>
    </citation>
    <scope>NUCLEOTIDE SEQUENCE [LARGE SCALE GENOMIC DNA]</scope>
    <source>
        <strain evidence="3 4">DSM 18206</strain>
    </source>
</reference>
<dbReference type="SUPFAM" id="SSF49373">
    <property type="entry name" value="Invasin/intimin cell-adhesion fragments"/>
    <property type="match status" value="4"/>
</dbReference>
<protein>
    <submittedName>
        <fullName evidence="3">Bacterial group 2 Ig-like protein</fullName>
    </submittedName>
</protein>
<dbReference type="InterPro" id="IPR008964">
    <property type="entry name" value="Invasin/intimin_cell_adhesion"/>
</dbReference>
<dbReference type="SMART" id="SM00635">
    <property type="entry name" value="BID_2"/>
    <property type="match status" value="4"/>
</dbReference>
<sequence length="855" mass="93021">MIKHLRFFMLNLLVLVSAAVMAQNEAVWKSLTFPDENKNNNKCQNYTTTWTAKIGDTTWSVSNFNNNKWSWKHIRCGRKNNNSVASIMNDAAFTKAVTKVVVKISEAKQLDKVNSINLVVAKDKACKDIVETVAGIETVAGSFGKETTFADDLIFNITAPAKNLFYKLVIDMKGGSENGFIHVDAVNYYAGTSDTSTSLTFGADVDGKTFTVRQGDSFADKTATVTPTDAKGSISYASDNEEAISVNATTGAVTFLAFGKATITATFTPEKGYIGSSASYTIDYRQAADPTKVLFDCNEGAFDCFGNENKYKEGEFDFVDLNGDSYTFTVHNAMLNNFGGGLQLKKVSASDATQQGYAVSPTFSKFPYGYRVTVKYKDSNAPELKCVNYSEKVAVTDDANGTITMDVPFADGTFKLLGGSQVAYVQSIELTPLAKKETTTMSFPKEEYNLTDINAIRNFSSPKATVKGENGEAIEGLKIVYTSDNEDLADVDENGVVWLSDKIAGTATITAYFYGNEKYEACQASYKINVTKKEPQPVTMTFPQDVYTCYTNEAPLFDGFQPTIKNAAGEELNLPVKYSSSNTDFCMVTGSGTVLLSQNPGEVTITAKFAGNDDYLPAQASYVIKVIKKEKKDAGISFEDTMIMIDLTNPNTTVKDLGFLNPNNLAVTYSSNKTDVAEVDAEGNVTLKKAGRVNIDVTFAGNDEYKAASASCTLIVNDYRTTPELSFDQEEYTANMREGNTFSGATLYNESEVAPLSYTSSNEEVAEVAANGVVILRSTGETTITVWFAGDKNFKAASASYKLKVVDEVVNGIQNITIDNMPEDAKVYNLNGQRVNTKALKSGVYVVNGKKVVLK</sequence>
<proteinExistence type="predicted"/>
<organism evidence="3 4">
    <name type="scientific">Leyella stercorea DSM 18206</name>
    <dbReference type="NCBI Taxonomy" id="1002367"/>
    <lineage>
        <taxon>Bacteria</taxon>
        <taxon>Pseudomonadati</taxon>
        <taxon>Bacteroidota</taxon>
        <taxon>Bacteroidia</taxon>
        <taxon>Bacteroidales</taxon>
        <taxon>Prevotellaceae</taxon>
        <taxon>Leyella</taxon>
    </lineage>
</organism>
<dbReference type="PATRIC" id="fig|1002367.3.peg.309"/>
<gene>
    <name evidence="3" type="ORF">HMPREF0673_00385</name>
</gene>
<dbReference type="Gene3D" id="2.60.40.1080">
    <property type="match status" value="4"/>
</dbReference>
<evidence type="ECO:0000259" key="2">
    <source>
        <dbReference type="SMART" id="SM00635"/>
    </source>
</evidence>